<keyword evidence="3" id="KW-0328">Glycosyltransferase</keyword>
<dbReference type="RefSeq" id="WP_178047069.1">
    <property type="nucleotide sequence ID" value="NZ_JAJEPR010000003.1"/>
</dbReference>
<dbReference type="InterPro" id="IPR029044">
    <property type="entry name" value="Nucleotide-diphossugar_trans"/>
</dbReference>
<dbReference type="InterPro" id="IPR001173">
    <property type="entry name" value="Glyco_trans_2-like"/>
</dbReference>
<dbReference type="AlphaFoldDB" id="A0AAE3DQB6"/>
<protein>
    <submittedName>
        <fullName evidence="6">Glycosyltransferase family 2 protein</fullName>
    </submittedName>
</protein>
<reference evidence="6 7" key="1">
    <citation type="submission" date="2021-10" db="EMBL/GenBank/DDBJ databases">
        <title>Anaerobic single-cell dispensing facilitates the cultivation of human gut bacteria.</title>
        <authorList>
            <person name="Afrizal A."/>
        </authorList>
    </citation>
    <scope>NUCLEOTIDE SEQUENCE [LARGE SCALE GENOMIC DNA]</scope>
    <source>
        <strain evidence="6 7">CLA-AA-H277</strain>
    </source>
</reference>
<evidence type="ECO:0000256" key="3">
    <source>
        <dbReference type="ARBA" id="ARBA00022676"/>
    </source>
</evidence>
<organism evidence="6 7">
    <name type="scientific">Fusicatenibacter faecihominis</name>
    <dbReference type="NCBI Taxonomy" id="2881276"/>
    <lineage>
        <taxon>Bacteria</taxon>
        <taxon>Bacillati</taxon>
        <taxon>Bacillota</taxon>
        <taxon>Clostridia</taxon>
        <taxon>Lachnospirales</taxon>
        <taxon>Lachnospiraceae</taxon>
        <taxon>Fusicatenibacter</taxon>
    </lineage>
</organism>
<evidence type="ECO:0000259" key="5">
    <source>
        <dbReference type="Pfam" id="PF00535"/>
    </source>
</evidence>
<evidence type="ECO:0000256" key="1">
    <source>
        <dbReference type="ARBA" id="ARBA00004776"/>
    </source>
</evidence>
<keyword evidence="4" id="KW-0808">Transferase</keyword>
<dbReference type="CDD" id="cd00761">
    <property type="entry name" value="Glyco_tranf_GTA_type"/>
    <property type="match status" value="1"/>
</dbReference>
<dbReference type="PANTHER" id="PTHR43179">
    <property type="entry name" value="RHAMNOSYLTRANSFERASE WBBL"/>
    <property type="match status" value="1"/>
</dbReference>
<dbReference type="Pfam" id="PF00535">
    <property type="entry name" value="Glycos_transf_2"/>
    <property type="match status" value="1"/>
</dbReference>
<sequence length="307" mass="34894">MAEQKKIDVVIPAYKPGEKFQKLIKMLQKQTYPIHEILIMNTEKAYFPEASVAGLPNVRVEHLTRAEFDHGGTRDKAAGLLSGDFFLFMTQDAVPADTYLVEKLAGAFDDEKVDAAYARQLPNPNCSVIERYTRSFNYPDAPSVKTKKDLPKYGIKTFFCSNVCAMYRAETYWRLGGFEKKTIFNEDMIFAGKIILNGGGIAYVPEARVIHSHNYGNIEQLRRNFDLAVSQAEHPEIFALASSESEGMKLVKQTARYLIKSGHPWLIPELVIKSGFKFIGYRLGKAYQKLPRGLVKRLSMNKSYWEK</sequence>
<comment type="similarity">
    <text evidence="2">Belongs to the glycosyltransferase 2 family.</text>
</comment>
<feature type="domain" description="Glycosyltransferase 2-like" evidence="5">
    <location>
        <begin position="9"/>
        <end position="175"/>
    </location>
</feature>
<evidence type="ECO:0000256" key="2">
    <source>
        <dbReference type="ARBA" id="ARBA00006739"/>
    </source>
</evidence>
<dbReference type="PANTHER" id="PTHR43179:SF12">
    <property type="entry name" value="GALACTOFURANOSYLTRANSFERASE GLFT2"/>
    <property type="match status" value="1"/>
</dbReference>
<proteinExistence type="inferred from homology"/>
<evidence type="ECO:0000256" key="4">
    <source>
        <dbReference type="ARBA" id="ARBA00022679"/>
    </source>
</evidence>
<keyword evidence="7" id="KW-1185">Reference proteome</keyword>
<dbReference type="SUPFAM" id="SSF53448">
    <property type="entry name" value="Nucleotide-diphospho-sugar transferases"/>
    <property type="match status" value="1"/>
</dbReference>
<dbReference type="Gene3D" id="3.90.550.10">
    <property type="entry name" value="Spore Coat Polysaccharide Biosynthesis Protein SpsA, Chain A"/>
    <property type="match status" value="1"/>
</dbReference>
<evidence type="ECO:0000313" key="7">
    <source>
        <dbReference type="Proteomes" id="UP001197875"/>
    </source>
</evidence>
<dbReference type="Proteomes" id="UP001197875">
    <property type="component" value="Unassembled WGS sequence"/>
</dbReference>
<comment type="caution">
    <text evidence="6">The sequence shown here is derived from an EMBL/GenBank/DDBJ whole genome shotgun (WGS) entry which is preliminary data.</text>
</comment>
<comment type="pathway">
    <text evidence="1">Cell wall biogenesis; cell wall polysaccharide biosynthesis.</text>
</comment>
<accession>A0AAE3DQB6</accession>
<name>A0AAE3DQB6_9FIRM</name>
<dbReference type="EMBL" id="JAJEPR010000003">
    <property type="protein sequence ID" value="MCC2188676.1"/>
    <property type="molecule type" value="Genomic_DNA"/>
</dbReference>
<gene>
    <name evidence="6" type="ORF">LKD71_02365</name>
</gene>
<evidence type="ECO:0000313" key="6">
    <source>
        <dbReference type="EMBL" id="MCC2188676.1"/>
    </source>
</evidence>
<dbReference type="GO" id="GO:0016757">
    <property type="term" value="F:glycosyltransferase activity"/>
    <property type="evidence" value="ECO:0007669"/>
    <property type="project" value="UniProtKB-KW"/>
</dbReference>